<accession>A0A6H1ZNU7</accession>
<protein>
    <submittedName>
        <fullName evidence="2">Putative YopX protein</fullName>
    </submittedName>
</protein>
<dbReference type="Pfam" id="PF09643">
    <property type="entry name" value="YopX"/>
    <property type="match status" value="1"/>
</dbReference>
<sequence>MNREIKFRAWDLTEKRWDNIRSEYSQDVGAKNYFGIDKEFIRFNRGDIDLMQFTGLKDKNGKEIYEGDILYHKGRSPKEYKLIVVWKNYKWGFQQVEDKTKGHPINQLWKYPKNFEIVGNIYETITNY</sequence>
<name>A0A6H1ZNU7_9ZZZZ</name>
<proteinExistence type="predicted"/>
<feature type="domain" description="YopX protein" evidence="1">
    <location>
        <begin position="6"/>
        <end position="124"/>
    </location>
</feature>
<dbReference type="AlphaFoldDB" id="A0A6H1ZNU7"/>
<dbReference type="Gene3D" id="2.30.30.290">
    <property type="entry name" value="YopX-like domains"/>
    <property type="match status" value="1"/>
</dbReference>
<dbReference type="InterPro" id="IPR019096">
    <property type="entry name" value="YopX_protein"/>
</dbReference>
<dbReference type="InterPro" id="IPR023385">
    <property type="entry name" value="YopX-like_C"/>
</dbReference>
<dbReference type="SUPFAM" id="SSF159006">
    <property type="entry name" value="YopX-like"/>
    <property type="match status" value="1"/>
</dbReference>
<gene>
    <name evidence="2" type="ORF">TM448A01407_0022</name>
</gene>
<dbReference type="EMBL" id="MT144144">
    <property type="protein sequence ID" value="QJA49603.1"/>
    <property type="molecule type" value="Genomic_DNA"/>
</dbReference>
<evidence type="ECO:0000313" key="2">
    <source>
        <dbReference type="EMBL" id="QJA49603.1"/>
    </source>
</evidence>
<evidence type="ECO:0000259" key="1">
    <source>
        <dbReference type="Pfam" id="PF09643"/>
    </source>
</evidence>
<organism evidence="2">
    <name type="scientific">viral metagenome</name>
    <dbReference type="NCBI Taxonomy" id="1070528"/>
    <lineage>
        <taxon>unclassified sequences</taxon>
        <taxon>metagenomes</taxon>
        <taxon>organismal metagenomes</taxon>
    </lineage>
</organism>
<reference evidence="2" key="1">
    <citation type="submission" date="2020-03" db="EMBL/GenBank/DDBJ databases">
        <title>The deep terrestrial virosphere.</title>
        <authorList>
            <person name="Holmfeldt K."/>
            <person name="Nilsson E."/>
            <person name="Simone D."/>
            <person name="Lopez-Fernandez M."/>
            <person name="Wu X."/>
            <person name="de Brujin I."/>
            <person name="Lundin D."/>
            <person name="Andersson A."/>
            <person name="Bertilsson S."/>
            <person name="Dopson M."/>
        </authorList>
    </citation>
    <scope>NUCLEOTIDE SEQUENCE</scope>
    <source>
        <strain evidence="2">TM448A01407</strain>
    </source>
</reference>